<dbReference type="Proteomes" id="UP000316798">
    <property type="component" value="Chromosome"/>
</dbReference>
<protein>
    <recommendedName>
        <fullName evidence="3">Type IV toxin-antitoxin system AbiEi family antitoxin domain-containing protein</fullName>
    </recommendedName>
</protein>
<evidence type="ECO:0008006" key="3">
    <source>
        <dbReference type="Google" id="ProtNLM"/>
    </source>
</evidence>
<keyword evidence="2" id="KW-1185">Reference proteome</keyword>
<dbReference type="OrthoDB" id="583588at2"/>
<dbReference type="RefSeq" id="WP_142819993.1">
    <property type="nucleotide sequence ID" value="NZ_CP035503.1"/>
</dbReference>
<sequence>MLTVTSPTAGSVRGAAAHLADGLRAGRVYRREDLAPLSNAVDRHLRELVAEGRLKKLAQGLYYAPRQSSFGPLPPDDDELVGSFLRDKAFLVFSPSAYNAVGLGTTQLYNSTVVYNHKRHGIFKLGNRQFDFRMKPHFPKKLTPEFLFVDLLNNLGSLAEDRDEVLHQARQKLPSFDRSRLQRAIQGYGTVATRKHMKEWAGG</sequence>
<organism evidence="1 2">
    <name type="scientific">Rhodoferax sediminis</name>
    <dbReference type="NCBI Taxonomy" id="2509614"/>
    <lineage>
        <taxon>Bacteria</taxon>
        <taxon>Pseudomonadati</taxon>
        <taxon>Pseudomonadota</taxon>
        <taxon>Betaproteobacteria</taxon>
        <taxon>Burkholderiales</taxon>
        <taxon>Comamonadaceae</taxon>
        <taxon>Rhodoferax</taxon>
    </lineage>
</organism>
<accession>A0A515DDQ5</accession>
<dbReference type="AlphaFoldDB" id="A0A515DDQ5"/>
<reference evidence="1 2" key="1">
    <citation type="submission" date="2019-01" db="EMBL/GenBank/DDBJ databases">
        <title>Genomic insights into a novel species Rhodoferax sp.</title>
        <authorList>
            <person name="Jin L."/>
        </authorList>
    </citation>
    <scope>NUCLEOTIDE SEQUENCE [LARGE SCALE GENOMIC DNA]</scope>
    <source>
        <strain evidence="1 2">CHu59-6-5</strain>
    </source>
</reference>
<gene>
    <name evidence="1" type="ORF">EUB48_15585</name>
</gene>
<proteinExistence type="predicted"/>
<dbReference type="EMBL" id="CP035503">
    <property type="protein sequence ID" value="QDL38552.1"/>
    <property type="molecule type" value="Genomic_DNA"/>
</dbReference>
<evidence type="ECO:0000313" key="1">
    <source>
        <dbReference type="EMBL" id="QDL38552.1"/>
    </source>
</evidence>
<name>A0A515DDQ5_9BURK</name>
<evidence type="ECO:0000313" key="2">
    <source>
        <dbReference type="Proteomes" id="UP000316798"/>
    </source>
</evidence>
<dbReference type="KEGG" id="rhf:EUB48_15585"/>